<evidence type="ECO:0000313" key="2">
    <source>
        <dbReference type="EMBL" id="WDE95952.1"/>
    </source>
</evidence>
<feature type="transmembrane region" description="Helical" evidence="1">
    <location>
        <begin position="339"/>
        <end position="357"/>
    </location>
</feature>
<sequence>MSTRKLFIILSCVIIALLAGTGVYSDDYSFILHQESKASFIEAFELSNSFLSLPFEQVTHVIFYYFCTEESYWLLNVMKIFYVIACLHMCARFFSLFMEEKRALLISFLFIFYPSHEATVYWFLSQYLMVTISMYLYAYYLLEKKHKGYALAFAIMGSFISYGSPAPAIALTFLAWRKMSWRESLILYVPNFVYTLYYLYTTKIMNVGIQRIPEGTGFVHLCKQVLMQILSCIDALMGPSFFLKLYYSYQESFILTLLVSLICIVLYKYRKKISCCTEMKIKLDKDLLLALVLIMCISFGMFAITGRYPNIAFNLGNRTNIFSCLVLVYGLSFLNNKKFYLVFACLFISIVGISFHWKKWTQIQDDSLEAMKSSLANYQGSKTLYFVGHQYSEMGSIDHIELFSGDWVVNPMLKLTCGDKYTAYPLNHNYRLKGNDYIDIRYNTLVSTVDDKITVYDVEKRQLFDLERDAINTYIESCDKPKRHWTQLLGEGFIRDSILKLMPRLKYAFE</sequence>
<keyword evidence="3" id="KW-1185">Reference proteome</keyword>
<dbReference type="RefSeq" id="WP_274149866.1">
    <property type="nucleotide sequence ID" value="NZ_CP117811.1"/>
</dbReference>
<feature type="transmembrane region" description="Helical" evidence="1">
    <location>
        <begin position="249"/>
        <end position="267"/>
    </location>
</feature>
<feature type="transmembrane region" description="Helical" evidence="1">
    <location>
        <begin position="181"/>
        <end position="200"/>
    </location>
</feature>
<accession>A0ABY7VST4</accession>
<feature type="transmembrane region" description="Helical" evidence="1">
    <location>
        <begin position="118"/>
        <end position="142"/>
    </location>
</feature>
<keyword evidence="1" id="KW-0812">Transmembrane</keyword>
<evidence type="ECO:0008006" key="4">
    <source>
        <dbReference type="Google" id="ProtNLM"/>
    </source>
</evidence>
<evidence type="ECO:0000313" key="3">
    <source>
        <dbReference type="Proteomes" id="UP001214250"/>
    </source>
</evidence>
<name>A0ABY7VST4_9BACT</name>
<keyword evidence="1" id="KW-0472">Membrane</keyword>
<reference evidence="2 3" key="1">
    <citation type="submission" date="2023-02" db="EMBL/GenBank/DDBJ databases">
        <title>Genome sequence of Lentisphaera profundi SAORIC-696.</title>
        <authorList>
            <person name="Kim e."/>
            <person name="Cho J.-C."/>
            <person name="Choi A."/>
            <person name="Kang I."/>
        </authorList>
    </citation>
    <scope>NUCLEOTIDE SEQUENCE [LARGE SCALE GENOMIC DNA]</scope>
    <source>
        <strain evidence="2 3">SAORIC-696</strain>
    </source>
</reference>
<proteinExistence type="predicted"/>
<organism evidence="2 3">
    <name type="scientific">Lentisphaera profundi</name>
    <dbReference type="NCBI Taxonomy" id="1658616"/>
    <lineage>
        <taxon>Bacteria</taxon>
        <taxon>Pseudomonadati</taxon>
        <taxon>Lentisphaerota</taxon>
        <taxon>Lentisphaeria</taxon>
        <taxon>Lentisphaerales</taxon>
        <taxon>Lentisphaeraceae</taxon>
        <taxon>Lentisphaera</taxon>
    </lineage>
</organism>
<dbReference type="Proteomes" id="UP001214250">
    <property type="component" value="Chromosome 1"/>
</dbReference>
<evidence type="ECO:0000256" key="1">
    <source>
        <dbReference type="SAM" id="Phobius"/>
    </source>
</evidence>
<feature type="transmembrane region" description="Helical" evidence="1">
    <location>
        <begin position="149"/>
        <end position="175"/>
    </location>
</feature>
<feature type="transmembrane region" description="Helical" evidence="1">
    <location>
        <begin position="287"/>
        <end position="305"/>
    </location>
</feature>
<gene>
    <name evidence="2" type="ORF">PQO03_09525</name>
</gene>
<feature type="transmembrane region" description="Helical" evidence="1">
    <location>
        <begin position="80"/>
        <end position="98"/>
    </location>
</feature>
<keyword evidence="1" id="KW-1133">Transmembrane helix</keyword>
<protein>
    <recommendedName>
        <fullName evidence="4">Glycosyltransferase RgtA/B/C/D-like domain-containing protein</fullName>
    </recommendedName>
</protein>
<dbReference type="EMBL" id="CP117811">
    <property type="protein sequence ID" value="WDE95952.1"/>
    <property type="molecule type" value="Genomic_DNA"/>
</dbReference>